<organism evidence="2 3">
    <name type="scientific">Candidatus Woykebacteria bacterium RBG_13_40_15</name>
    <dbReference type="NCBI Taxonomy" id="1802593"/>
    <lineage>
        <taxon>Bacteria</taxon>
        <taxon>Candidatus Woykeibacteriota</taxon>
    </lineage>
</organism>
<keyword evidence="1" id="KW-0812">Transmembrane</keyword>
<keyword evidence="1" id="KW-0472">Membrane</keyword>
<proteinExistence type="predicted"/>
<gene>
    <name evidence="2" type="ORF">A2172_00160</name>
</gene>
<protein>
    <submittedName>
        <fullName evidence="2">Uncharacterized protein</fullName>
    </submittedName>
</protein>
<accession>A0A1G1W9B3</accession>
<dbReference type="AlphaFoldDB" id="A0A1G1W9B3"/>
<name>A0A1G1W9B3_9BACT</name>
<keyword evidence="1" id="KW-1133">Transmembrane helix</keyword>
<dbReference type="EMBL" id="MHCP01000014">
    <property type="protein sequence ID" value="OGY24269.1"/>
    <property type="molecule type" value="Genomic_DNA"/>
</dbReference>
<feature type="transmembrane region" description="Helical" evidence="1">
    <location>
        <begin position="6"/>
        <end position="30"/>
    </location>
</feature>
<evidence type="ECO:0000313" key="2">
    <source>
        <dbReference type="EMBL" id="OGY24269.1"/>
    </source>
</evidence>
<comment type="caution">
    <text evidence="2">The sequence shown here is derived from an EMBL/GenBank/DDBJ whole genome shotgun (WGS) entry which is preliminary data.</text>
</comment>
<evidence type="ECO:0000313" key="3">
    <source>
        <dbReference type="Proteomes" id="UP000176631"/>
    </source>
</evidence>
<reference evidence="2 3" key="1">
    <citation type="journal article" date="2016" name="Nat. Commun.">
        <title>Thousands of microbial genomes shed light on interconnected biogeochemical processes in an aquifer system.</title>
        <authorList>
            <person name="Anantharaman K."/>
            <person name="Brown C.T."/>
            <person name="Hug L.A."/>
            <person name="Sharon I."/>
            <person name="Castelle C.J."/>
            <person name="Probst A.J."/>
            <person name="Thomas B.C."/>
            <person name="Singh A."/>
            <person name="Wilkins M.J."/>
            <person name="Karaoz U."/>
            <person name="Brodie E.L."/>
            <person name="Williams K.H."/>
            <person name="Hubbard S.S."/>
            <person name="Banfield J.F."/>
        </authorList>
    </citation>
    <scope>NUCLEOTIDE SEQUENCE [LARGE SCALE GENOMIC DNA]</scope>
</reference>
<evidence type="ECO:0000256" key="1">
    <source>
        <dbReference type="SAM" id="Phobius"/>
    </source>
</evidence>
<sequence>MHFFGLDISAIIASIASFVFGLLLGPILSFEYQRWREQKSNSKSREQVQKENMISTLDMFITLWNPVTKNYPFYQKLTKSPIALRFGQRSRWLGIDEVEIPKELENLKPELSSLSSLLASYLHNFSGDKLKKLRKIATNLREMSVVELNIDKDLRNFIILGHEAYIHSLDIKSNSNEKVRAVGS</sequence>
<dbReference type="Proteomes" id="UP000176631">
    <property type="component" value="Unassembled WGS sequence"/>
</dbReference>